<dbReference type="Gene3D" id="1.20.5.110">
    <property type="match status" value="1"/>
</dbReference>
<proteinExistence type="inferred from homology"/>
<keyword evidence="3" id="KW-0175">Coiled coil</keyword>
<feature type="coiled-coil region" evidence="3">
    <location>
        <begin position="59"/>
        <end position="86"/>
    </location>
</feature>
<dbReference type="GO" id="GO:0000149">
    <property type="term" value="F:SNARE binding"/>
    <property type="evidence" value="ECO:0007669"/>
    <property type="project" value="TreeGrafter"/>
</dbReference>
<dbReference type="GO" id="GO:0008021">
    <property type="term" value="C:synaptic vesicle"/>
    <property type="evidence" value="ECO:0007669"/>
    <property type="project" value="TreeGrafter"/>
</dbReference>
<protein>
    <recommendedName>
        <fullName evidence="4">t-SNARE coiled-coil homology domain-containing protein</fullName>
    </recommendedName>
</protein>
<dbReference type="OrthoDB" id="364348at2759"/>
<dbReference type="GO" id="GO:0031201">
    <property type="term" value="C:SNARE complex"/>
    <property type="evidence" value="ECO:0007669"/>
    <property type="project" value="TreeGrafter"/>
</dbReference>
<dbReference type="InterPro" id="IPR006011">
    <property type="entry name" value="Syntaxin_N"/>
</dbReference>
<keyword evidence="2" id="KW-0813">Transport</keyword>
<dbReference type="InterPro" id="IPR045242">
    <property type="entry name" value="Syntaxin"/>
</dbReference>
<dbReference type="PANTHER" id="PTHR19957:SF411">
    <property type="entry name" value="LD23667P"/>
    <property type="match status" value="1"/>
</dbReference>
<dbReference type="GO" id="GO:0006906">
    <property type="term" value="P:vesicle fusion"/>
    <property type="evidence" value="ECO:0007669"/>
    <property type="project" value="TreeGrafter"/>
</dbReference>
<keyword evidence="2" id="KW-0532">Neurotransmitter transport</keyword>
<dbReference type="GO" id="GO:0006836">
    <property type="term" value="P:neurotransmitter transport"/>
    <property type="evidence" value="ECO:0007669"/>
    <property type="project" value="UniProtKB-KW"/>
</dbReference>
<dbReference type="GO" id="GO:0005484">
    <property type="term" value="F:SNAP receptor activity"/>
    <property type="evidence" value="ECO:0007669"/>
    <property type="project" value="TreeGrafter"/>
</dbReference>
<dbReference type="Proteomes" id="UP000677054">
    <property type="component" value="Unassembled WGS sequence"/>
</dbReference>
<accession>A0A7R8XDJ8</accession>
<dbReference type="PANTHER" id="PTHR19957">
    <property type="entry name" value="SYNTAXIN"/>
    <property type="match status" value="1"/>
</dbReference>
<evidence type="ECO:0000313" key="6">
    <source>
        <dbReference type="Proteomes" id="UP000677054"/>
    </source>
</evidence>
<dbReference type="SMART" id="SM00397">
    <property type="entry name" value="t_SNARE"/>
    <property type="match status" value="1"/>
</dbReference>
<reference evidence="5" key="1">
    <citation type="submission" date="2020-11" db="EMBL/GenBank/DDBJ databases">
        <authorList>
            <person name="Tran Van P."/>
        </authorList>
    </citation>
    <scope>NUCLEOTIDE SEQUENCE</scope>
</reference>
<evidence type="ECO:0000256" key="1">
    <source>
        <dbReference type="ARBA" id="ARBA00009063"/>
    </source>
</evidence>
<organism evidence="5">
    <name type="scientific">Darwinula stevensoni</name>
    <dbReference type="NCBI Taxonomy" id="69355"/>
    <lineage>
        <taxon>Eukaryota</taxon>
        <taxon>Metazoa</taxon>
        <taxon>Ecdysozoa</taxon>
        <taxon>Arthropoda</taxon>
        <taxon>Crustacea</taxon>
        <taxon>Oligostraca</taxon>
        <taxon>Ostracoda</taxon>
        <taxon>Podocopa</taxon>
        <taxon>Podocopida</taxon>
        <taxon>Darwinulocopina</taxon>
        <taxon>Darwinuloidea</taxon>
        <taxon>Darwinulidae</taxon>
        <taxon>Darwinula</taxon>
    </lineage>
</organism>
<dbReference type="GO" id="GO:0006886">
    <property type="term" value="P:intracellular protein transport"/>
    <property type="evidence" value="ECO:0007669"/>
    <property type="project" value="TreeGrafter"/>
</dbReference>
<gene>
    <name evidence="5" type="ORF">DSTB1V02_LOCUS7586</name>
</gene>
<dbReference type="EMBL" id="LR901088">
    <property type="protein sequence ID" value="CAD7247761.1"/>
    <property type="molecule type" value="Genomic_DNA"/>
</dbReference>
<dbReference type="PROSITE" id="PS50192">
    <property type="entry name" value="T_SNARE"/>
    <property type="match status" value="1"/>
</dbReference>
<evidence type="ECO:0000259" key="4">
    <source>
        <dbReference type="PROSITE" id="PS50192"/>
    </source>
</evidence>
<feature type="domain" description="T-SNARE coiled-coil homology" evidence="4">
    <location>
        <begin position="143"/>
        <end position="205"/>
    </location>
</feature>
<evidence type="ECO:0000256" key="3">
    <source>
        <dbReference type="SAM" id="Coils"/>
    </source>
</evidence>
<comment type="similarity">
    <text evidence="1">Belongs to the syntaxin family.</text>
</comment>
<dbReference type="Pfam" id="PF05739">
    <property type="entry name" value="SNARE"/>
    <property type="match status" value="1"/>
</dbReference>
<evidence type="ECO:0000256" key="2">
    <source>
        <dbReference type="ARBA" id="ARBA00022775"/>
    </source>
</evidence>
<keyword evidence="6" id="KW-1185">Reference proteome</keyword>
<name>A0A7R8XDJ8_9CRUS</name>
<dbReference type="Gene3D" id="1.20.58.70">
    <property type="match status" value="1"/>
</dbReference>
<dbReference type="AlphaFoldDB" id="A0A7R8XDJ8"/>
<dbReference type="EMBL" id="CAJPEV010001571">
    <property type="protein sequence ID" value="CAG0893333.1"/>
    <property type="molecule type" value="Genomic_DNA"/>
</dbReference>
<dbReference type="InterPro" id="IPR010989">
    <property type="entry name" value="SNARE"/>
</dbReference>
<dbReference type="InterPro" id="IPR000727">
    <property type="entry name" value="T_SNARE_dom"/>
</dbReference>
<dbReference type="SUPFAM" id="SSF47661">
    <property type="entry name" value="t-snare proteins"/>
    <property type="match status" value="1"/>
</dbReference>
<sequence length="237" mass="27394">MEVGVANAPRLLRRELQRRTKQMAEDTTAKIKTLQAQLRSLPKEEQTELRLQRVKKLQLDRLREHLIEVMNEFQSLQREEQDSKRQQREELRARAPSLTVFNGPTGRAEGNGEGVLQEPNASESAGFRGEIQAHTLMYEELDLAALREKEFAIQQLEEDIQDVNQIFTKLATMVHDQWEIVNNIERNVDYAQLSVDQGNQQLQQAKSSQVQVYKLLVPYFLARCRLSSFVLHIIASL</sequence>
<dbReference type="Pfam" id="PF14523">
    <property type="entry name" value="Syntaxin_2"/>
    <property type="match status" value="1"/>
</dbReference>
<dbReference type="GO" id="GO:0048278">
    <property type="term" value="P:vesicle docking"/>
    <property type="evidence" value="ECO:0007669"/>
    <property type="project" value="TreeGrafter"/>
</dbReference>
<evidence type="ECO:0000313" key="5">
    <source>
        <dbReference type="EMBL" id="CAD7247761.1"/>
    </source>
</evidence>